<feature type="compositionally biased region" description="Low complexity" evidence="10">
    <location>
        <begin position="457"/>
        <end position="467"/>
    </location>
</feature>
<dbReference type="AlphaFoldDB" id="A0AAD3DSW1"/>
<evidence type="ECO:0000259" key="11">
    <source>
        <dbReference type="PROSITE" id="PS50011"/>
    </source>
</evidence>
<sequence length="948" mass="96407">MSSEDYTAVRQIGKGAFGTAHIVEHKVTGERFVLKRVRLARQSAKERQCSVRELLLLSNLRHRNVLEYKGCWIEGGCNLCLLVELCESGDLFTQLRLRHPGNMHFSEEHLQEMAVQLLSALAYLHRCRIAHRDLKTANVLITGEGCLKLADFGLSVVLEPSIDGGLTRTVVGTPNYMSPCVLQEKPYGFPNDIWGLGCVLFELSALKPAFQAFNMAGLIRKVTSSPPPSLPTMYSERWRNLIRCMLCKDPQLRPTAEELLQLDWLQPAVRRVAARFGTELPPGAAYQLDQLADLPADIMGLLDTFERQERDEKRRAEEARERRKAEVAKWDPLARAAAAAQQAALAAGRQPKLPPLKPHVPRQPLPRQPVLRGAAAAAAAAAIGGGSNGMTAGAAAAAARGHRTAAGGAVGGKAVGAAAGAAAAAAVGGGVGGRPPRPPGGVVAALTSAPKAKTHRPSSAPASSIAARRNKRDPAWDASNDKNRCSANRHIRSNQRQPDPDDDLRDNDNQPNRRRRRCHGGDDDDSEGGSIDDGGCEETLHGLDGTGGGGRVPAHVVASSLSRPMIAGDGIAASKSADLDGRSGSKGGCGARVASQHPQAPPHHLQPLTGDSEEDEPFRYLQPVHNLSRGNSQGSGSHCDGDVGGGGCGSSDCDSDNLGVVHSCPAATFPHRVSSDISSPPQAGPVAATTAVKGCNDDQGHVHSVPRTSTTVTATSTATTATATATAASATTKRAAVTSAKTTAASVAAATVAAAASKVAKVVKSVTGAAASTTATAAAATAPEAGPVGRVSRTNSQSSASGGVASARSAAGTAATTRASARSGNHGAAAAGGTAAASASVGFGIGARRFSGADPLGNGGSGSEAGGSVQKASAAAVRVAKRTTSTGSGAAAAAPAGCAQPTGQPKGGSGTAACAAQAAEGGGGGAAAAGRRPTSARPPLSSKAVARV</sequence>
<evidence type="ECO:0000313" key="13">
    <source>
        <dbReference type="Proteomes" id="UP001054857"/>
    </source>
</evidence>
<keyword evidence="2" id="KW-0723">Serine/threonine-protein kinase</keyword>
<evidence type="ECO:0000256" key="3">
    <source>
        <dbReference type="ARBA" id="ARBA00022679"/>
    </source>
</evidence>
<feature type="compositionally biased region" description="Low complexity" evidence="10">
    <location>
        <begin position="886"/>
        <end position="904"/>
    </location>
</feature>
<dbReference type="SMART" id="SM00220">
    <property type="entry name" value="S_TKc"/>
    <property type="match status" value="1"/>
</dbReference>
<feature type="region of interest" description="Disordered" evidence="10">
    <location>
        <begin position="773"/>
        <end position="809"/>
    </location>
</feature>
<feature type="domain" description="Protein kinase" evidence="11">
    <location>
        <begin position="6"/>
        <end position="265"/>
    </location>
</feature>
<organism evidence="12 13">
    <name type="scientific">Astrephomene gubernaculifera</name>
    <dbReference type="NCBI Taxonomy" id="47775"/>
    <lineage>
        <taxon>Eukaryota</taxon>
        <taxon>Viridiplantae</taxon>
        <taxon>Chlorophyta</taxon>
        <taxon>core chlorophytes</taxon>
        <taxon>Chlorophyceae</taxon>
        <taxon>CS clade</taxon>
        <taxon>Chlamydomonadales</taxon>
        <taxon>Astrephomenaceae</taxon>
        <taxon>Astrephomene</taxon>
    </lineage>
</organism>
<feature type="region of interest" description="Disordered" evidence="10">
    <location>
        <begin position="886"/>
        <end position="948"/>
    </location>
</feature>
<dbReference type="PROSITE" id="PS50011">
    <property type="entry name" value="PROTEIN_KINASE_DOM"/>
    <property type="match status" value="1"/>
</dbReference>
<name>A0AAD3DSW1_9CHLO</name>
<feature type="compositionally biased region" description="Low complexity" evidence="10">
    <location>
        <begin position="773"/>
        <end position="782"/>
    </location>
</feature>
<dbReference type="GO" id="GO:0005524">
    <property type="term" value="F:ATP binding"/>
    <property type="evidence" value="ECO:0007669"/>
    <property type="project" value="UniProtKB-UniRule"/>
</dbReference>
<feature type="compositionally biased region" description="Low complexity" evidence="10">
    <location>
        <begin position="798"/>
        <end position="809"/>
    </location>
</feature>
<dbReference type="InterPro" id="IPR000719">
    <property type="entry name" value="Prot_kinase_dom"/>
</dbReference>
<dbReference type="SUPFAM" id="SSF56112">
    <property type="entry name" value="Protein kinase-like (PK-like)"/>
    <property type="match status" value="1"/>
</dbReference>
<evidence type="ECO:0000256" key="10">
    <source>
        <dbReference type="SAM" id="MobiDB-lite"/>
    </source>
</evidence>
<keyword evidence="6 9" id="KW-0067">ATP-binding</keyword>
<dbReference type="InterPro" id="IPR011009">
    <property type="entry name" value="Kinase-like_dom_sf"/>
</dbReference>
<keyword evidence="5" id="KW-0418">Kinase</keyword>
<dbReference type="PANTHER" id="PTHR44899:SF3">
    <property type="entry name" value="SERINE_THREONINE-PROTEIN KINASE NEK1"/>
    <property type="match status" value="1"/>
</dbReference>
<dbReference type="EMBL" id="BMAR01000011">
    <property type="protein sequence ID" value="GFR46043.1"/>
    <property type="molecule type" value="Genomic_DNA"/>
</dbReference>
<comment type="caution">
    <text evidence="12">The sequence shown here is derived from an EMBL/GenBank/DDBJ whole genome shotgun (WGS) entry which is preliminary data.</text>
</comment>
<feature type="binding site" evidence="9">
    <location>
        <position position="35"/>
    </location>
    <ligand>
        <name>ATP</name>
        <dbReference type="ChEBI" id="CHEBI:30616"/>
    </ligand>
</feature>
<feature type="region of interest" description="Disordered" evidence="10">
    <location>
        <begin position="427"/>
        <end position="551"/>
    </location>
</feature>
<evidence type="ECO:0000256" key="6">
    <source>
        <dbReference type="ARBA" id="ARBA00022840"/>
    </source>
</evidence>
<evidence type="ECO:0000256" key="2">
    <source>
        <dbReference type="ARBA" id="ARBA00022527"/>
    </source>
</evidence>
<evidence type="ECO:0000256" key="4">
    <source>
        <dbReference type="ARBA" id="ARBA00022741"/>
    </source>
</evidence>
<dbReference type="Gene3D" id="1.10.510.10">
    <property type="entry name" value="Transferase(Phosphotransferase) domain 1"/>
    <property type="match status" value="1"/>
</dbReference>
<gene>
    <name evidence="12" type="ORF">Agub_g7512</name>
</gene>
<dbReference type="InterPro" id="IPR017441">
    <property type="entry name" value="Protein_kinase_ATP_BS"/>
</dbReference>
<accession>A0AAD3DSW1</accession>
<feature type="region of interest" description="Disordered" evidence="10">
    <location>
        <begin position="576"/>
        <end position="615"/>
    </location>
</feature>
<evidence type="ECO:0000256" key="5">
    <source>
        <dbReference type="ARBA" id="ARBA00022777"/>
    </source>
</evidence>
<dbReference type="PROSITE" id="PS00108">
    <property type="entry name" value="PROTEIN_KINASE_ST"/>
    <property type="match status" value="1"/>
</dbReference>
<evidence type="ECO:0000256" key="9">
    <source>
        <dbReference type="PROSITE-ProRule" id="PRU10141"/>
    </source>
</evidence>
<dbReference type="InterPro" id="IPR051131">
    <property type="entry name" value="NEK_Ser/Thr_kinase_NIMA"/>
</dbReference>
<reference evidence="12 13" key="1">
    <citation type="journal article" date="2021" name="Sci. Rep.">
        <title>Genome sequencing of the multicellular alga Astrephomene provides insights into convergent evolution of germ-soma differentiation.</title>
        <authorList>
            <person name="Yamashita S."/>
            <person name="Yamamoto K."/>
            <person name="Matsuzaki R."/>
            <person name="Suzuki S."/>
            <person name="Yamaguchi H."/>
            <person name="Hirooka S."/>
            <person name="Minakuchi Y."/>
            <person name="Miyagishima S."/>
            <person name="Kawachi M."/>
            <person name="Toyoda A."/>
            <person name="Nozaki H."/>
        </authorList>
    </citation>
    <scope>NUCLEOTIDE SEQUENCE [LARGE SCALE GENOMIC DNA]</scope>
    <source>
        <strain evidence="12 13">NIES-4017</strain>
    </source>
</reference>
<feature type="compositionally biased region" description="Low complexity" evidence="10">
    <location>
        <begin position="596"/>
        <end position="608"/>
    </location>
</feature>
<dbReference type="Pfam" id="PF00069">
    <property type="entry name" value="Pkinase"/>
    <property type="match status" value="1"/>
</dbReference>
<keyword evidence="4 9" id="KW-0547">Nucleotide-binding</keyword>
<feature type="region of interest" description="Disordered" evidence="10">
    <location>
        <begin position="344"/>
        <end position="366"/>
    </location>
</feature>
<evidence type="ECO:0000256" key="1">
    <source>
        <dbReference type="ARBA" id="ARBA00012513"/>
    </source>
</evidence>
<keyword evidence="3" id="KW-0808">Transferase</keyword>
<protein>
    <recommendedName>
        <fullName evidence="1">non-specific serine/threonine protein kinase</fullName>
        <ecNumber evidence="1">2.7.11.1</ecNumber>
    </recommendedName>
</protein>
<dbReference type="InterPro" id="IPR008271">
    <property type="entry name" value="Ser/Thr_kinase_AS"/>
</dbReference>
<feature type="compositionally biased region" description="Basic and acidic residues" evidence="10">
    <location>
        <begin position="472"/>
        <end position="484"/>
    </location>
</feature>
<dbReference type="GO" id="GO:0004674">
    <property type="term" value="F:protein serine/threonine kinase activity"/>
    <property type="evidence" value="ECO:0007669"/>
    <property type="project" value="UniProtKB-KW"/>
</dbReference>
<dbReference type="PROSITE" id="PS00107">
    <property type="entry name" value="PROTEIN_KINASE_ATP"/>
    <property type="match status" value="1"/>
</dbReference>
<dbReference type="Proteomes" id="UP001054857">
    <property type="component" value="Unassembled WGS sequence"/>
</dbReference>
<feature type="compositionally biased region" description="Pro residues" evidence="10">
    <location>
        <begin position="352"/>
        <end position="366"/>
    </location>
</feature>
<evidence type="ECO:0000256" key="8">
    <source>
        <dbReference type="ARBA" id="ARBA00048679"/>
    </source>
</evidence>
<keyword evidence="13" id="KW-1185">Reference proteome</keyword>
<dbReference type="EC" id="2.7.11.1" evidence="1"/>
<comment type="catalytic activity">
    <reaction evidence="7">
        <text>L-threonyl-[protein] + ATP = O-phospho-L-threonyl-[protein] + ADP + H(+)</text>
        <dbReference type="Rhea" id="RHEA:46608"/>
        <dbReference type="Rhea" id="RHEA-COMP:11060"/>
        <dbReference type="Rhea" id="RHEA-COMP:11605"/>
        <dbReference type="ChEBI" id="CHEBI:15378"/>
        <dbReference type="ChEBI" id="CHEBI:30013"/>
        <dbReference type="ChEBI" id="CHEBI:30616"/>
        <dbReference type="ChEBI" id="CHEBI:61977"/>
        <dbReference type="ChEBI" id="CHEBI:456216"/>
        <dbReference type="EC" id="2.7.11.1"/>
    </reaction>
</comment>
<dbReference type="Gene3D" id="3.30.200.20">
    <property type="entry name" value="Phosphorylase Kinase, domain 1"/>
    <property type="match status" value="1"/>
</dbReference>
<comment type="catalytic activity">
    <reaction evidence="8">
        <text>L-seryl-[protein] + ATP = O-phospho-L-seryl-[protein] + ADP + H(+)</text>
        <dbReference type="Rhea" id="RHEA:17989"/>
        <dbReference type="Rhea" id="RHEA-COMP:9863"/>
        <dbReference type="Rhea" id="RHEA-COMP:11604"/>
        <dbReference type="ChEBI" id="CHEBI:15378"/>
        <dbReference type="ChEBI" id="CHEBI:29999"/>
        <dbReference type="ChEBI" id="CHEBI:30616"/>
        <dbReference type="ChEBI" id="CHEBI:83421"/>
        <dbReference type="ChEBI" id="CHEBI:456216"/>
        <dbReference type="EC" id="2.7.11.1"/>
    </reaction>
</comment>
<evidence type="ECO:0000313" key="12">
    <source>
        <dbReference type="EMBL" id="GFR46043.1"/>
    </source>
</evidence>
<dbReference type="PANTHER" id="PTHR44899">
    <property type="entry name" value="CAMK FAMILY PROTEIN KINASE"/>
    <property type="match status" value="1"/>
</dbReference>
<proteinExistence type="predicted"/>
<evidence type="ECO:0000256" key="7">
    <source>
        <dbReference type="ARBA" id="ARBA00047899"/>
    </source>
</evidence>